<dbReference type="InterPro" id="IPR002130">
    <property type="entry name" value="Cyclophilin-type_PPIase_dom"/>
</dbReference>
<dbReference type="GO" id="GO:0003755">
    <property type="term" value="F:peptidyl-prolyl cis-trans isomerase activity"/>
    <property type="evidence" value="ECO:0007669"/>
    <property type="project" value="InterPro"/>
</dbReference>
<dbReference type="GO" id="GO:0016018">
    <property type="term" value="F:cyclosporin A binding"/>
    <property type="evidence" value="ECO:0007669"/>
    <property type="project" value="TreeGrafter"/>
</dbReference>
<dbReference type="PRINTS" id="PR00153">
    <property type="entry name" value="CSAPPISMRASE"/>
</dbReference>
<dbReference type="SUPFAM" id="SSF50891">
    <property type="entry name" value="Cyclophilin-like"/>
    <property type="match status" value="1"/>
</dbReference>
<dbReference type="EMBL" id="FN648652">
    <property type="protein sequence ID" value="CBJ26755.1"/>
    <property type="molecule type" value="Genomic_DNA"/>
</dbReference>
<feature type="domain" description="PPIase cyclophilin-type" evidence="2">
    <location>
        <begin position="62"/>
        <end position="254"/>
    </location>
</feature>
<dbReference type="Gene3D" id="2.40.100.10">
    <property type="entry name" value="Cyclophilin-like"/>
    <property type="match status" value="1"/>
</dbReference>
<evidence type="ECO:0000256" key="1">
    <source>
        <dbReference type="SAM" id="MobiDB-lite"/>
    </source>
</evidence>
<sequence>MFRRRQFHTKPTASDSLVGGAKTLRDTKEEENEEKEGRDRAVGFQFKEVGTLANRAKNPVVFLDVSIGGVPARLTFELRKDIVPRTAENFRSICAGDRADTQDGTRLSYQGCVFHRVIKDFAVIGGDIASDTTDKQKTFALSKPTKESTAERWRSSKRHDGTGRASIYGGHFADENFVLRHTGPGVLTCCNAGPDTNSSAFMITTVEAPWLNGRSVAFGCLANAESFDALEKLEACGVEGGRPSVYIQASYTKLPAVGADDLALLPCYHHACHLLTVHPSGILRTQNAVDATKAATKRLQF</sequence>
<dbReference type="GO" id="GO:0005737">
    <property type="term" value="C:cytoplasm"/>
    <property type="evidence" value="ECO:0007669"/>
    <property type="project" value="TreeGrafter"/>
</dbReference>
<dbReference type="eggNOG" id="KOG0865">
    <property type="taxonomic scope" value="Eukaryota"/>
</dbReference>
<dbReference type="InterPro" id="IPR029000">
    <property type="entry name" value="Cyclophilin-like_dom_sf"/>
</dbReference>
<feature type="region of interest" description="Disordered" evidence="1">
    <location>
        <begin position="1"/>
        <end position="39"/>
    </location>
</feature>
<dbReference type="OrthoDB" id="193499at2759"/>
<reference evidence="3 4" key="1">
    <citation type="journal article" date="2010" name="Nature">
        <title>The Ectocarpus genome and the independent evolution of multicellularity in brown algae.</title>
        <authorList>
            <person name="Cock J.M."/>
            <person name="Sterck L."/>
            <person name="Rouze P."/>
            <person name="Scornet D."/>
            <person name="Allen A.E."/>
            <person name="Amoutzias G."/>
            <person name="Anthouard V."/>
            <person name="Artiguenave F."/>
            <person name="Aury J.M."/>
            <person name="Badger J.H."/>
            <person name="Beszteri B."/>
            <person name="Billiau K."/>
            <person name="Bonnet E."/>
            <person name="Bothwell J.H."/>
            <person name="Bowler C."/>
            <person name="Boyen C."/>
            <person name="Brownlee C."/>
            <person name="Carrano C.J."/>
            <person name="Charrier B."/>
            <person name="Cho G.Y."/>
            <person name="Coelho S.M."/>
            <person name="Collen J."/>
            <person name="Corre E."/>
            <person name="Da Silva C."/>
            <person name="Delage L."/>
            <person name="Delaroque N."/>
            <person name="Dittami S.M."/>
            <person name="Doulbeau S."/>
            <person name="Elias M."/>
            <person name="Farnham G."/>
            <person name="Gachon C.M."/>
            <person name="Gschloessl B."/>
            <person name="Heesch S."/>
            <person name="Jabbari K."/>
            <person name="Jubin C."/>
            <person name="Kawai H."/>
            <person name="Kimura K."/>
            <person name="Kloareg B."/>
            <person name="Kupper F.C."/>
            <person name="Lang D."/>
            <person name="Le Bail A."/>
            <person name="Leblanc C."/>
            <person name="Lerouge P."/>
            <person name="Lohr M."/>
            <person name="Lopez P.J."/>
            <person name="Martens C."/>
            <person name="Maumus F."/>
            <person name="Michel G."/>
            <person name="Miranda-Saavedra D."/>
            <person name="Morales J."/>
            <person name="Moreau H."/>
            <person name="Motomura T."/>
            <person name="Nagasato C."/>
            <person name="Napoli C.A."/>
            <person name="Nelson D.R."/>
            <person name="Nyvall-Collen P."/>
            <person name="Peters A.F."/>
            <person name="Pommier C."/>
            <person name="Potin P."/>
            <person name="Poulain J."/>
            <person name="Quesneville H."/>
            <person name="Read B."/>
            <person name="Rensing S.A."/>
            <person name="Ritter A."/>
            <person name="Rousvoal S."/>
            <person name="Samanta M."/>
            <person name="Samson G."/>
            <person name="Schroeder D.C."/>
            <person name="Segurens B."/>
            <person name="Strittmatter M."/>
            <person name="Tonon T."/>
            <person name="Tregear J.W."/>
            <person name="Valentin K."/>
            <person name="von Dassow P."/>
            <person name="Yamagishi T."/>
            <person name="Van de Peer Y."/>
            <person name="Wincker P."/>
        </authorList>
    </citation>
    <scope>NUCLEOTIDE SEQUENCE [LARGE SCALE GENOMIC DNA]</scope>
    <source>
        <strain evidence="4">Ec32 / CCAP1310/4</strain>
    </source>
</reference>
<evidence type="ECO:0000259" key="2">
    <source>
        <dbReference type="PROSITE" id="PS50072"/>
    </source>
</evidence>
<accession>D7G1E7</accession>
<evidence type="ECO:0000313" key="4">
    <source>
        <dbReference type="Proteomes" id="UP000002630"/>
    </source>
</evidence>
<dbReference type="PROSITE" id="PS50072">
    <property type="entry name" value="CSA_PPIASE_2"/>
    <property type="match status" value="1"/>
</dbReference>
<dbReference type="InParanoid" id="D7G1E7"/>
<proteinExistence type="predicted"/>
<protein>
    <recommendedName>
        <fullName evidence="2">PPIase cyclophilin-type domain-containing protein</fullName>
    </recommendedName>
</protein>
<keyword evidence="4" id="KW-1185">Reference proteome</keyword>
<dbReference type="STRING" id="2880.D7G1E7"/>
<evidence type="ECO:0000313" key="3">
    <source>
        <dbReference type="EMBL" id="CBJ26755.1"/>
    </source>
</evidence>
<dbReference type="Proteomes" id="UP000002630">
    <property type="component" value="Linkage Group LG18"/>
</dbReference>
<name>D7G1E7_ECTSI</name>
<dbReference type="PANTHER" id="PTHR11071:SF561">
    <property type="entry name" value="PEPTIDYL-PROLYL CIS-TRANS ISOMERASE D-RELATED"/>
    <property type="match status" value="1"/>
</dbReference>
<dbReference type="AlphaFoldDB" id="D7G1E7"/>
<organism evidence="3 4">
    <name type="scientific">Ectocarpus siliculosus</name>
    <name type="common">Brown alga</name>
    <name type="synonym">Conferva siliculosa</name>
    <dbReference type="NCBI Taxonomy" id="2880"/>
    <lineage>
        <taxon>Eukaryota</taxon>
        <taxon>Sar</taxon>
        <taxon>Stramenopiles</taxon>
        <taxon>Ochrophyta</taxon>
        <taxon>PX clade</taxon>
        <taxon>Phaeophyceae</taxon>
        <taxon>Ectocarpales</taxon>
        <taxon>Ectocarpaceae</taxon>
        <taxon>Ectocarpus</taxon>
    </lineage>
</organism>
<gene>
    <name evidence="3" type="ORF">Esi_0045_0002</name>
</gene>
<dbReference type="EMBL" id="FN649743">
    <property type="protein sequence ID" value="CBJ26755.1"/>
    <property type="molecule type" value="Genomic_DNA"/>
</dbReference>
<dbReference type="PANTHER" id="PTHR11071">
    <property type="entry name" value="PEPTIDYL-PROLYL CIS-TRANS ISOMERASE"/>
    <property type="match status" value="1"/>
</dbReference>
<dbReference type="Pfam" id="PF00160">
    <property type="entry name" value="Pro_isomerase"/>
    <property type="match status" value="1"/>
</dbReference>
<dbReference type="GO" id="GO:0006457">
    <property type="term" value="P:protein folding"/>
    <property type="evidence" value="ECO:0007669"/>
    <property type="project" value="TreeGrafter"/>
</dbReference>